<evidence type="ECO:0000256" key="2">
    <source>
        <dbReference type="SAM" id="SignalP"/>
    </source>
</evidence>
<feature type="chain" id="PRO_5038619595" description="Lipoprotein" evidence="2">
    <location>
        <begin position="23"/>
        <end position="237"/>
    </location>
</feature>
<accession>A0A098MDN1</accession>
<dbReference type="RefSeq" id="WP_036651978.1">
    <property type="nucleotide sequence ID" value="NZ_JQCR01000002.1"/>
</dbReference>
<feature type="signal peptide" evidence="2">
    <location>
        <begin position="1"/>
        <end position="22"/>
    </location>
</feature>
<dbReference type="eggNOG" id="ENOG5030573">
    <property type="taxonomic scope" value="Bacteria"/>
</dbReference>
<evidence type="ECO:0000313" key="3">
    <source>
        <dbReference type="EMBL" id="KGE20091.1"/>
    </source>
</evidence>
<evidence type="ECO:0000256" key="1">
    <source>
        <dbReference type="SAM" id="MobiDB-lite"/>
    </source>
</evidence>
<reference evidence="3 4" key="2">
    <citation type="submission" date="2014-10" db="EMBL/GenBank/DDBJ databases">
        <title>Comparative genomics of the Paenibacillus odorifer group.</title>
        <authorList>
            <person name="Tsai Y.-C."/>
            <person name="Martin N."/>
            <person name="Korlach J."/>
            <person name="Wiedmann M."/>
        </authorList>
    </citation>
    <scope>NUCLEOTIDE SEQUENCE [LARGE SCALE GENOMIC DNA]</scope>
    <source>
        <strain evidence="3 4">DSM 18334</strain>
    </source>
</reference>
<dbReference type="STRING" id="268407.PWYN_12660"/>
<dbReference type="Proteomes" id="UP000029734">
    <property type="component" value="Unassembled WGS sequence"/>
</dbReference>
<keyword evidence="4" id="KW-1185">Reference proteome</keyword>
<feature type="compositionally biased region" description="Low complexity" evidence="1">
    <location>
        <begin position="31"/>
        <end position="62"/>
    </location>
</feature>
<organism evidence="3 4">
    <name type="scientific">Paenibacillus wynnii</name>
    <dbReference type="NCBI Taxonomy" id="268407"/>
    <lineage>
        <taxon>Bacteria</taxon>
        <taxon>Bacillati</taxon>
        <taxon>Bacillota</taxon>
        <taxon>Bacilli</taxon>
        <taxon>Bacillales</taxon>
        <taxon>Paenibacillaceae</taxon>
        <taxon>Paenibacillus</taxon>
    </lineage>
</organism>
<protein>
    <recommendedName>
        <fullName evidence="5">Lipoprotein</fullName>
    </recommendedName>
</protein>
<evidence type="ECO:0000313" key="4">
    <source>
        <dbReference type="Proteomes" id="UP000029734"/>
    </source>
</evidence>
<dbReference type="EMBL" id="JQCR01000002">
    <property type="protein sequence ID" value="KGE20091.1"/>
    <property type="molecule type" value="Genomic_DNA"/>
</dbReference>
<keyword evidence="2" id="KW-0732">Signal</keyword>
<proteinExistence type="predicted"/>
<sequence>MKALRKSAIFLLLTVFLMTLLAGCQKNQADSPTATTTANEATEAPSEAPTEAPTTAPTDPSSGNNSGSEVIKEGTIQKDGNVILKQLSFVYKDHTVAISDIVDDEKLESMLGTAVEKKAHTYSLDDGLNMDTLIGFTEKQYKFPGVEIKTIDAAEGKKFYIFNIKITDPKYTTIRNIKVGDSVEKLKGAYPEGNLIGNGAPNEEDDFRYAPANYVDAMIFHIKDAKIESILMYTLLD</sequence>
<dbReference type="OrthoDB" id="2039672at2"/>
<reference evidence="3 4" key="1">
    <citation type="submission" date="2014-08" db="EMBL/GenBank/DDBJ databases">
        <authorList>
            <person name="den Bakker H.C."/>
        </authorList>
    </citation>
    <scope>NUCLEOTIDE SEQUENCE [LARGE SCALE GENOMIC DNA]</scope>
    <source>
        <strain evidence="3 4">DSM 18334</strain>
    </source>
</reference>
<evidence type="ECO:0008006" key="5">
    <source>
        <dbReference type="Google" id="ProtNLM"/>
    </source>
</evidence>
<gene>
    <name evidence="3" type="ORF">PWYN_12660</name>
</gene>
<dbReference type="PROSITE" id="PS51257">
    <property type="entry name" value="PROKAR_LIPOPROTEIN"/>
    <property type="match status" value="1"/>
</dbReference>
<comment type="caution">
    <text evidence="3">The sequence shown here is derived from an EMBL/GenBank/DDBJ whole genome shotgun (WGS) entry which is preliminary data.</text>
</comment>
<feature type="region of interest" description="Disordered" evidence="1">
    <location>
        <begin position="28"/>
        <end position="70"/>
    </location>
</feature>
<name>A0A098MDN1_9BACL</name>
<dbReference type="AlphaFoldDB" id="A0A098MDN1"/>